<feature type="transmembrane region" description="Helical" evidence="2">
    <location>
        <begin position="160"/>
        <end position="177"/>
    </location>
</feature>
<dbReference type="STRING" id="61424.A0A2T9YWB7"/>
<sequence length="473" mass="52780">MNQGDLIQTNFVNNDQVLEAIPILTANINDVDDLITPTTPTRTTTSESSSKTQSSSTSKSTKSSQTTTSETKSPSKTEGPSGTTSPSGTGSPNRPMGPSGPGGPDGPPPIIGMGLDQSDAHLLTLKSRYSNNSEPQFIVLTIILGYFMMGKAMYLPLLTFFILLFVSHILCVVYPQFKMKDYSVAYTIDDYANQDARRATRSMSKNFKSSYSGKTADYRREFLGMLDNEELYSQLREFSKHYLSYSLIQFLDEYQVLKKRILEEYSVEDKVSHRYTNNSNNSRESMISKAHSSDTLSFERSSIKDSESKHSNFSGFYVPTDGLDDKSGYNSRKLTNKSSVYPSVIVDRLLANTPISITISDALEYIFPQAEIFPTSPIPPKIRGLYKFFYSSFIDPNSSLSINLHGSIVDEIIANFKAGDLTVGLFDDAREEVLDLIYFGVFPYYLSSRNIKKVRPTSKVSKISGYILQEKSN</sequence>
<organism evidence="3 4">
    <name type="scientific">Furculomyces boomerangus</name>
    <dbReference type="NCBI Taxonomy" id="61424"/>
    <lineage>
        <taxon>Eukaryota</taxon>
        <taxon>Fungi</taxon>
        <taxon>Fungi incertae sedis</taxon>
        <taxon>Zoopagomycota</taxon>
        <taxon>Kickxellomycotina</taxon>
        <taxon>Harpellomycetes</taxon>
        <taxon>Harpellales</taxon>
        <taxon>Harpellaceae</taxon>
        <taxon>Furculomyces</taxon>
    </lineage>
</organism>
<evidence type="ECO:0008006" key="5">
    <source>
        <dbReference type="Google" id="ProtNLM"/>
    </source>
</evidence>
<feature type="region of interest" description="Disordered" evidence="1">
    <location>
        <begin position="33"/>
        <end position="114"/>
    </location>
</feature>
<name>A0A2T9YWB7_9FUNG</name>
<proteinExistence type="predicted"/>
<dbReference type="InterPro" id="IPR044926">
    <property type="entry name" value="RGS_subdomain_2"/>
</dbReference>
<evidence type="ECO:0000256" key="2">
    <source>
        <dbReference type="SAM" id="Phobius"/>
    </source>
</evidence>
<gene>
    <name evidence="3" type="ORF">BB559_002308</name>
</gene>
<reference evidence="3 4" key="1">
    <citation type="journal article" date="2018" name="MBio">
        <title>Comparative Genomics Reveals the Core Gene Toolbox for the Fungus-Insect Symbiosis.</title>
        <authorList>
            <person name="Wang Y."/>
            <person name="Stata M."/>
            <person name="Wang W."/>
            <person name="Stajich J.E."/>
            <person name="White M.M."/>
            <person name="Moncalvo J.M."/>
        </authorList>
    </citation>
    <scope>NUCLEOTIDE SEQUENCE [LARGE SCALE GENOMIC DNA]</scope>
    <source>
        <strain evidence="3 4">AUS-77-4</strain>
    </source>
</reference>
<evidence type="ECO:0000256" key="1">
    <source>
        <dbReference type="SAM" id="MobiDB-lite"/>
    </source>
</evidence>
<dbReference type="EMBL" id="MBFT01000137">
    <property type="protein sequence ID" value="PVU96631.1"/>
    <property type="molecule type" value="Genomic_DNA"/>
</dbReference>
<accession>A0A2T9YWB7</accession>
<keyword evidence="2" id="KW-0812">Transmembrane</keyword>
<keyword evidence="4" id="KW-1185">Reference proteome</keyword>
<keyword evidence="2" id="KW-0472">Membrane</keyword>
<evidence type="ECO:0000313" key="4">
    <source>
        <dbReference type="Proteomes" id="UP000245699"/>
    </source>
</evidence>
<keyword evidence="2" id="KW-1133">Transmembrane helix</keyword>
<dbReference type="InterPro" id="IPR036305">
    <property type="entry name" value="RGS_sf"/>
</dbReference>
<protein>
    <recommendedName>
        <fullName evidence="5">RGS domain-containing protein</fullName>
    </recommendedName>
</protein>
<dbReference type="AlphaFoldDB" id="A0A2T9YWB7"/>
<comment type="caution">
    <text evidence="3">The sequence shown here is derived from an EMBL/GenBank/DDBJ whole genome shotgun (WGS) entry which is preliminary data.</text>
</comment>
<dbReference type="SUPFAM" id="SSF48097">
    <property type="entry name" value="Regulator of G-protein signaling, RGS"/>
    <property type="match status" value="1"/>
</dbReference>
<dbReference type="Proteomes" id="UP000245699">
    <property type="component" value="Unassembled WGS sequence"/>
</dbReference>
<feature type="compositionally biased region" description="Low complexity" evidence="1">
    <location>
        <begin position="36"/>
        <end position="97"/>
    </location>
</feature>
<dbReference type="OrthoDB" id="5559426at2759"/>
<evidence type="ECO:0000313" key="3">
    <source>
        <dbReference type="EMBL" id="PVU96631.1"/>
    </source>
</evidence>
<dbReference type="Gene3D" id="1.10.167.10">
    <property type="entry name" value="Regulator of G-protein Signalling 4, domain 2"/>
    <property type="match status" value="1"/>
</dbReference>